<accession>Q2JB47</accession>
<dbReference type="RefSeq" id="WP_011436542.1">
    <property type="nucleotide sequence ID" value="NC_007777.1"/>
</dbReference>
<dbReference type="AlphaFoldDB" id="Q2JB47"/>
<feature type="domain" description="Transposase Helix-turn-helix" evidence="1">
    <location>
        <begin position="33"/>
        <end position="63"/>
    </location>
</feature>
<dbReference type="STRING" id="106370.Francci3_2123"/>
<organism evidence="2 3">
    <name type="scientific">Frankia casuarinae (strain DSM 45818 / CECT 9043 / HFP020203 / CcI3)</name>
    <dbReference type="NCBI Taxonomy" id="106370"/>
    <lineage>
        <taxon>Bacteria</taxon>
        <taxon>Bacillati</taxon>
        <taxon>Actinomycetota</taxon>
        <taxon>Actinomycetes</taxon>
        <taxon>Frankiales</taxon>
        <taxon>Frankiaceae</taxon>
        <taxon>Frankia</taxon>
    </lineage>
</organism>
<keyword evidence="3" id="KW-1185">Reference proteome</keyword>
<gene>
    <name evidence="2" type="ordered locus">Francci3_2123</name>
</gene>
<reference evidence="2 3" key="1">
    <citation type="journal article" date="2007" name="Genome Res.">
        <title>Genome characteristics of facultatively symbiotic Frankia sp. strains reflect host range and host plant biogeography.</title>
        <authorList>
            <person name="Normand P."/>
            <person name="Lapierre P."/>
            <person name="Tisa L.S."/>
            <person name="Gogarten J.P."/>
            <person name="Alloisio N."/>
            <person name="Bagnarol E."/>
            <person name="Bassi C.A."/>
            <person name="Berry A.M."/>
            <person name="Bickhart D.M."/>
            <person name="Choisne N."/>
            <person name="Couloux A."/>
            <person name="Cournoyer B."/>
            <person name="Cruveiller S."/>
            <person name="Daubin V."/>
            <person name="Demange N."/>
            <person name="Francino M.P."/>
            <person name="Goltsman E."/>
            <person name="Huang Y."/>
            <person name="Kopp O.R."/>
            <person name="Labarre L."/>
            <person name="Lapidus A."/>
            <person name="Lavire C."/>
            <person name="Marechal J."/>
            <person name="Martinez M."/>
            <person name="Mastronunzio J.E."/>
            <person name="Mullin B.C."/>
            <person name="Niemann J."/>
            <person name="Pujic P."/>
            <person name="Rawnsley T."/>
            <person name="Rouy Z."/>
            <person name="Schenowitz C."/>
            <person name="Sellstedt A."/>
            <person name="Tavares F."/>
            <person name="Tomkins J.P."/>
            <person name="Vallenet D."/>
            <person name="Valverde C."/>
            <person name="Wall L.G."/>
            <person name="Wang Y."/>
            <person name="Medigue C."/>
            <person name="Benson D.R."/>
        </authorList>
    </citation>
    <scope>NUCLEOTIDE SEQUENCE [LARGE SCALE GENOMIC DNA]</scope>
    <source>
        <strain evidence="3">DSM 45818 / CECT 9043 / CcI3</strain>
    </source>
</reference>
<evidence type="ECO:0000313" key="3">
    <source>
        <dbReference type="Proteomes" id="UP000001937"/>
    </source>
</evidence>
<dbReference type="HOGENOM" id="CLU_2649211_0_0_11"/>
<evidence type="ECO:0000313" key="2">
    <source>
        <dbReference type="EMBL" id="ABD11495.1"/>
    </source>
</evidence>
<dbReference type="EMBL" id="CP000249">
    <property type="protein sequence ID" value="ABD11495.1"/>
    <property type="molecule type" value="Genomic_DNA"/>
</dbReference>
<dbReference type="KEGG" id="fra:Francci3_2123"/>
<protein>
    <submittedName>
        <fullName evidence="2">IS493-like transposase</fullName>
    </submittedName>
</protein>
<proteinExistence type="predicted"/>
<dbReference type="Pfam" id="PF13613">
    <property type="entry name" value="HTH_Tnp_4"/>
    <property type="match status" value="1"/>
</dbReference>
<dbReference type="Proteomes" id="UP000001937">
    <property type="component" value="Chromosome"/>
</dbReference>
<dbReference type="InterPro" id="IPR027805">
    <property type="entry name" value="Transposase_HTH_dom"/>
</dbReference>
<evidence type="ECO:0000259" key="1">
    <source>
        <dbReference type="Pfam" id="PF13613"/>
    </source>
</evidence>
<name>Q2JB47_FRACC</name>
<sequence length="76" mass="8520">MLTYPGVVDLPESTLTFLAGLLAEDRAQRRTWRKLPPPEQALLVLVHLRKGERYEQLAEGFQVRSVIMTACAGTLP</sequence>